<accession>A0ABU4YYG5</accession>
<evidence type="ECO:0000313" key="2">
    <source>
        <dbReference type="Proteomes" id="UP001271249"/>
    </source>
</evidence>
<keyword evidence="2" id="KW-1185">Reference proteome</keyword>
<proteinExistence type="predicted"/>
<dbReference type="Proteomes" id="UP001271249">
    <property type="component" value="Unassembled WGS sequence"/>
</dbReference>
<dbReference type="EMBL" id="JAVIJC010000003">
    <property type="protein sequence ID" value="MDX8490837.1"/>
    <property type="molecule type" value="Genomic_DNA"/>
</dbReference>
<protein>
    <submittedName>
        <fullName evidence="1">Uncharacterized protein</fullName>
    </submittedName>
</protein>
<gene>
    <name evidence="1" type="ORF">RFN29_04515</name>
</gene>
<name>A0ABU4YYG5_9HYPH</name>
<sequence length="92" mass="10316">MHVAQKCAAVLGKRHASKQGLKNASPDSVATRLSAFRSMPGSGMKMRGRFDGAMEQGFEAHLEQFQEKCERFSVRNCVKNKEIERFAVSVKR</sequence>
<comment type="caution">
    <text evidence="1">The sequence shown here is derived from an EMBL/GenBank/DDBJ whole genome shotgun (WGS) entry which is preliminary data.</text>
</comment>
<reference evidence="1 2" key="1">
    <citation type="submission" date="2023-08" db="EMBL/GenBank/DDBJ databases">
        <title>Implementing the SeqCode for naming new Mesorhizobium species isolated from Vachellia karroo root nodules.</title>
        <authorList>
            <person name="Van Lill M."/>
        </authorList>
    </citation>
    <scope>NUCLEOTIDE SEQUENCE [LARGE SCALE GENOMIC DNA]</scope>
    <source>
        <strain evidence="1 2">VK22B</strain>
    </source>
</reference>
<organism evidence="1 2">
    <name type="scientific">Mesorhizobium captivum</name>
    <dbReference type="NCBI Taxonomy" id="3072319"/>
    <lineage>
        <taxon>Bacteria</taxon>
        <taxon>Pseudomonadati</taxon>
        <taxon>Pseudomonadota</taxon>
        <taxon>Alphaproteobacteria</taxon>
        <taxon>Hyphomicrobiales</taxon>
        <taxon>Phyllobacteriaceae</taxon>
        <taxon>Mesorhizobium</taxon>
    </lineage>
</organism>
<evidence type="ECO:0000313" key="1">
    <source>
        <dbReference type="EMBL" id="MDX8490837.1"/>
    </source>
</evidence>
<dbReference type="RefSeq" id="WP_320224914.1">
    <property type="nucleotide sequence ID" value="NZ_JAVIJB010000001.1"/>
</dbReference>